<dbReference type="GeneID" id="28935980"/>
<keyword evidence="3" id="KW-0804">Transcription</keyword>
<dbReference type="InterPro" id="IPR039997">
    <property type="entry name" value="TFE"/>
</dbReference>
<sequence>MSNPELKVIHRLIRRVGCAFYEVKDRILLDALLKHSTLRDDHLSMIMDMQLKEVRRICGGLKENRMIDEYHSRMDTREGYSRPFGRTYYYINYRTTIDVIKWKIHKLVKTVGDRMRKDFDTKGYICQVCMRQYTSLDAVSLVSPDAMNFLCMDCGAVLDDNEENYEVKDDQERLSRLMSQMSKIISSLKEVDEIVVPENTFIIAIANAIPPDLDSIPSSEYLEPAPINTVTTSTVFQPTTPEPSILIDFDMELKSMTKDFGKKEKQVFSPAENDLPIWHSQSTIMNDFIDTDNIYKNMNSEDYLDFQNTSLKDNVSKKEKPEAIENAVAEYYAKLRAKKNTEIKDEIKDETKDLDYDDFDNDFEDVDGLEIGSFSNDDDLELQKHHYDANGLEK</sequence>
<evidence type="ECO:0000313" key="6">
    <source>
        <dbReference type="Proteomes" id="UP000054454"/>
    </source>
</evidence>
<dbReference type="Gene3D" id="3.30.40.10">
    <property type="entry name" value="Zinc/RING finger domain, C3HC4 (zinc finger)"/>
    <property type="match status" value="1"/>
</dbReference>
<evidence type="ECO:0000256" key="1">
    <source>
        <dbReference type="ARBA" id="ARBA00008947"/>
    </source>
</evidence>
<keyword evidence="2" id="KW-0805">Transcription regulation</keyword>
<comment type="caution">
    <text evidence="5">The sequence shown here is derived from an EMBL/GenBank/DDBJ whole genome shotgun (WGS) entry which is preliminary data.</text>
</comment>
<dbReference type="SUPFAM" id="SSF57783">
    <property type="entry name" value="Zinc beta-ribbon"/>
    <property type="match status" value="1"/>
</dbReference>
<dbReference type="GO" id="GO:0005673">
    <property type="term" value="C:transcription factor TFIIE complex"/>
    <property type="evidence" value="ECO:0007669"/>
    <property type="project" value="EnsemblFungi"/>
</dbReference>
<dbReference type="InterPro" id="IPR024550">
    <property type="entry name" value="TFIIEa/SarR/Rpc3_HTH_dom"/>
</dbReference>
<dbReference type="InterPro" id="IPR013083">
    <property type="entry name" value="Znf_RING/FYVE/PHD"/>
</dbReference>
<accession>A0A0W4ZLJ1</accession>
<name>A0A0W4ZLJ1_PNEC8</name>
<dbReference type="SMART" id="SM00531">
    <property type="entry name" value="TFIIE"/>
    <property type="match status" value="1"/>
</dbReference>
<dbReference type="EMBL" id="LFVZ01000005">
    <property type="protein sequence ID" value="KTW29231.1"/>
    <property type="molecule type" value="Genomic_DNA"/>
</dbReference>
<evidence type="ECO:0000256" key="2">
    <source>
        <dbReference type="ARBA" id="ARBA00023015"/>
    </source>
</evidence>
<evidence type="ECO:0000256" key="3">
    <source>
        <dbReference type="ARBA" id="ARBA00023163"/>
    </source>
</evidence>
<dbReference type="GO" id="GO:0006367">
    <property type="term" value="P:transcription initiation at RNA polymerase II promoter"/>
    <property type="evidence" value="ECO:0007669"/>
    <property type="project" value="EnsemblFungi"/>
</dbReference>
<dbReference type="PROSITE" id="PS51344">
    <property type="entry name" value="HTH_TFE_IIE"/>
    <property type="match status" value="1"/>
</dbReference>
<proteinExistence type="inferred from homology"/>
<dbReference type="InterPro" id="IPR002853">
    <property type="entry name" value="TFIIE_asu"/>
</dbReference>
<reference evidence="6" key="1">
    <citation type="journal article" date="2016" name="Nat. Commun.">
        <title>Genome analysis of three Pneumocystis species reveals adaptation mechanisms to life exclusively in mammalian hosts.</title>
        <authorList>
            <person name="Ma L."/>
            <person name="Chen Z."/>
            <person name="Huang D.W."/>
            <person name="Kutty G."/>
            <person name="Ishihara M."/>
            <person name="Wang H."/>
            <person name="Abouelleil A."/>
            <person name="Bishop L."/>
            <person name="Davey E."/>
            <person name="Deng R."/>
            <person name="Deng X."/>
            <person name="Fan L."/>
            <person name="Fantoni G."/>
            <person name="Fitzgerald M."/>
            <person name="Gogineni E."/>
            <person name="Goldberg J.M."/>
            <person name="Handley G."/>
            <person name="Hu X."/>
            <person name="Huber C."/>
            <person name="Jiao X."/>
            <person name="Jones K."/>
            <person name="Levin J.Z."/>
            <person name="Liu Y."/>
            <person name="Macdonald P."/>
            <person name="Melnikov A."/>
            <person name="Raley C."/>
            <person name="Sassi M."/>
            <person name="Sherman B.T."/>
            <person name="Song X."/>
            <person name="Sykes S."/>
            <person name="Tran B."/>
            <person name="Walsh L."/>
            <person name="Xia Y."/>
            <person name="Yang J."/>
            <person name="Young S."/>
            <person name="Zeng Q."/>
            <person name="Zheng X."/>
            <person name="Stephens R."/>
            <person name="Nusbaum C."/>
            <person name="Birren B.W."/>
            <person name="Azadi P."/>
            <person name="Lempicki R.A."/>
            <person name="Cuomo C.A."/>
            <person name="Kovacs J.A."/>
        </authorList>
    </citation>
    <scope>NUCLEOTIDE SEQUENCE [LARGE SCALE GENOMIC DNA]</scope>
    <source>
        <strain evidence="6">B80</strain>
    </source>
</reference>
<dbReference type="VEuPathDB" id="FungiDB:T552_01187"/>
<dbReference type="InterPro" id="IPR017919">
    <property type="entry name" value="TFIIE/TFIIEa_HTH"/>
</dbReference>
<dbReference type="PANTHER" id="PTHR13097:SF7">
    <property type="entry name" value="GENERAL TRANSCRIPTION FACTOR IIE SUBUNIT 1"/>
    <property type="match status" value="1"/>
</dbReference>
<dbReference type="RefSeq" id="XP_018226424.1">
    <property type="nucleotide sequence ID" value="XM_018369778.1"/>
</dbReference>
<dbReference type="OrthoDB" id="361102at2759"/>
<organism evidence="5 6">
    <name type="scientific">Pneumocystis carinii (strain B80)</name>
    <name type="common">Rat pneumocystis pneumonia agent</name>
    <name type="synonym">Pneumocystis carinii f. sp. carinii</name>
    <dbReference type="NCBI Taxonomy" id="1408658"/>
    <lineage>
        <taxon>Eukaryota</taxon>
        <taxon>Fungi</taxon>
        <taxon>Dikarya</taxon>
        <taxon>Ascomycota</taxon>
        <taxon>Taphrinomycotina</taxon>
        <taxon>Pneumocystomycetes</taxon>
        <taxon>Pneumocystaceae</taxon>
        <taxon>Pneumocystis</taxon>
    </lineage>
</organism>
<dbReference type="PANTHER" id="PTHR13097">
    <property type="entry name" value="TRANSCRIPTION INITIATION FACTOR IIE, ALPHA SUBUNIT"/>
    <property type="match status" value="1"/>
</dbReference>
<feature type="domain" description="HTH TFE/IIEalpha-type" evidence="4">
    <location>
        <begin position="9"/>
        <end position="101"/>
    </location>
</feature>
<dbReference type="Pfam" id="PF02002">
    <property type="entry name" value="TFIIE_alpha"/>
    <property type="match status" value="1"/>
</dbReference>
<protein>
    <recommendedName>
        <fullName evidence="4">HTH TFE/IIEalpha-type domain-containing protein</fullName>
    </recommendedName>
</protein>
<evidence type="ECO:0000313" key="5">
    <source>
        <dbReference type="EMBL" id="KTW29231.1"/>
    </source>
</evidence>
<comment type="similarity">
    <text evidence="1">Belongs to the TFIIE alpha subunit family.</text>
</comment>
<gene>
    <name evidence="5" type="ORF">T552_01187</name>
</gene>
<dbReference type="GO" id="GO:0016251">
    <property type="term" value="F:RNA polymerase II general transcription initiation factor activity"/>
    <property type="evidence" value="ECO:0007669"/>
    <property type="project" value="EnsemblFungi"/>
</dbReference>
<dbReference type="Proteomes" id="UP000054454">
    <property type="component" value="Unassembled WGS sequence"/>
</dbReference>
<keyword evidence="6" id="KW-1185">Reference proteome</keyword>
<evidence type="ECO:0000259" key="4">
    <source>
        <dbReference type="PROSITE" id="PS51344"/>
    </source>
</evidence>
<dbReference type="AlphaFoldDB" id="A0A0W4ZLJ1"/>